<dbReference type="OrthoDB" id="2417886at2"/>
<reference evidence="1 2" key="1">
    <citation type="journal article" date="2013" name="J. Microbiol.">
        <title>Lysinibacillus chungkukjangi sp. nov., isolated from Chungkukjang, Korean fermented soybean food.</title>
        <authorList>
            <person name="Kim S.J."/>
            <person name="Jang Y.H."/>
            <person name="Hamada M."/>
            <person name="Ahn J.H."/>
            <person name="Weon H.Y."/>
            <person name="Suzuki K."/>
            <person name="Whang K.S."/>
            <person name="Kwon S.W."/>
        </authorList>
    </citation>
    <scope>NUCLEOTIDE SEQUENCE [LARGE SCALE GENOMIC DNA]</scope>
    <source>
        <strain evidence="1 2">MCCC 1A12701</strain>
    </source>
</reference>
<dbReference type="AlphaFoldDB" id="A0A3N9UQY7"/>
<evidence type="ECO:0000313" key="1">
    <source>
        <dbReference type="EMBL" id="RQW74316.1"/>
    </source>
</evidence>
<evidence type="ECO:0000313" key="2">
    <source>
        <dbReference type="Proteomes" id="UP000274033"/>
    </source>
</evidence>
<dbReference type="Proteomes" id="UP000274033">
    <property type="component" value="Unassembled WGS sequence"/>
</dbReference>
<keyword evidence="2" id="KW-1185">Reference proteome</keyword>
<dbReference type="Gene3D" id="1.20.120.1450">
    <property type="match status" value="1"/>
</dbReference>
<organism evidence="1 2">
    <name type="scientific">Lysinibacillus composti</name>
    <dbReference type="NCBI Taxonomy" id="720633"/>
    <lineage>
        <taxon>Bacteria</taxon>
        <taxon>Bacillati</taxon>
        <taxon>Bacillota</taxon>
        <taxon>Bacilli</taxon>
        <taxon>Bacillales</taxon>
        <taxon>Bacillaceae</taxon>
        <taxon>Lysinibacillus</taxon>
    </lineage>
</organism>
<sequence>MDATYIQKNINQLKTNIFMHVRHRTLLQYTGEPVLNEEQLFYLLLPFFNGENWNDKMDKSIITVGIVHSSLSEHEKIHELDATSKEQQLTVLSGDYYSGRYYQILAESGNIPLIRKISEGIVHRCEQQVRVYENKSYTFRQWLESLTVIETALIKSFYTAYNFNQYLPIVENCLLLLRLNEEDKKHKNGETSPIYQLMVDSSVQHEEPFERLILREIDTLTTNLLDYLQTSTFLHDDLKQYIKQKVLFSQK</sequence>
<protein>
    <submittedName>
        <fullName evidence="1">Heptaprenyl diphosphate synthase</fullName>
    </submittedName>
</protein>
<dbReference type="RefSeq" id="WP_124765010.1">
    <property type="nucleotide sequence ID" value="NZ_JAFBDY010000012.1"/>
</dbReference>
<proteinExistence type="predicted"/>
<comment type="caution">
    <text evidence="1">The sequence shown here is derived from an EMBL/GenBank/DDBJ whole genome shotgun (WGS) entry which is preliminary data.</text>
</comment>
<dbReference type="GO" id="GO:0009234">
    <property type="term" value="P:menaquinone biosynthetic process"/>
    <property type="evidence" value="ECO:0007669"/>
    <property type="project" value="InterPro"/>
</dbReference>
<dbReference type="EMBL" id="RRCT01000010">
    <property type="protein sequence ID" value="RQW74316.1"/>
    <property type="molecule type" value="Genomic_DNA"/>
</dbReference>
<dbReference type="InterPro" id="IPR009920">
    <property type="entry name" value="HEPPP_synth_su1"/>
</dbReference>
<gene>
    <name evidence="1" type="ORF">EBB45_12000</name>
</gene>
<dbReference type="Pfam" id="PF07307">
    <property type="entry name" value="HEPPP_synt_1"/>
    <property type="match status" value="1"/>
</dbReference>
<accession>A0A3N9UQY7</accession>
<name>A0A3N9UQY7_9BACI</name>